<organism evidence="2 3">
    <name type="scientific">Exiguobacterium marinum</name>
    <dbReference type="NCBI Taxonomy" id="273528"/>
    <lineage>
        <taxon>Bacteria</taxon>
        <taxon>Bacillati</taxon>
        <taxon>Bacillota</taxon>
        <taxon>Bacilli</taxon>
        <taxon>Bacillales</taxon>
        <taxon>Bacillales Family XII. Incertae Sedis</taxon>
        <taxon>Exiguobacterium</taxon>
    </lineage>
</organism>
<name>A0ABY7WZH2_9BACL</name>
<feature type="transmembrane region" description="Helical" evidence="1">
    <location>
        <begin position="80"/>
        <end position="100"/>
    </location>
</feature>
<feature type="transmembrane region" description="Helical" evidence="1">
    <location>
        <begin position="106"/>
        <end position="127"/>
    </location>
</feature>
<sequence length="167" mass="19668">MDKAERLQQIEQFEKRYTRLNIIVSVVMLGVSIYFLSTWSPYSILLPGVALLYTTWLEWHKMKLQQSFNESTSYHRLLRIDFAVMLSSLIWFVILIGLYFNGVDILPWMSWTLLIGGPCLILIPLWIDRKQSALDEHHVTSGEWARSNRERLKHTLDDISRKGRKQS</sequence>
<reference evidence="2 3" key="1">
    <citation type="submission" date="2023-02" db="EMBL/GenBank/DDBJ databases">
        <title>A bacterium isolated from plastisphere.</title>
        <authorList>
            <person name="Sun Y."/>
        </authorList>
    </citation>
    <scope>NUCLEOTIDE SEQUENCE [LARGE SCALE GENOMIC DNA]</scope>
    <source>
        <strain evidence="3">a-1</strain>
    </source>
</reference>
<feature type="transmembrane region" description="Helical" evidence="1">
    <location>
        <begin position="42"/>
        <end position="59"/>
    </location>
</feature>
<proteinExistence type="predicted"/>
<evidence type="ECO:0000256" key="1">
    <source>
        <dbReference type="SAM" id="Phobius"/>
    </source>
</evidence>
<evidence type="ECO:0000313" key="2">
    <source>
        <dbReference type="EMBL" id="WDH76270.1"/>
    </source>
</evidence>
<protein>
    <recommendedName>
        <fullName evidence="4">Transmembrane protein (PGPGW)</fullName>
    </recommendedName>
</protein>
<keyword evidence="3" id="KW-1185">Reference proteome</keyword>
<dbReference type="RefSeq" id="WP_274357037.1">
    <property type="nucleotide sequence ID" value="NZ_CP118099.1"/>
</dbReference>
<accession>A0ABY7WZH2</accession>
<keyword evidence="1" id="KW-1133">Transmembrane helix</keyword>
<keyword evidence="1" id="KW-0812">Transmembrane</keyword>
<feature type="transmembrane region" description="Helical" evidence="1">
    <location>
        <begin position="20"/>
        <end position="36"/>
    </location>
</feature>
<gene>
    <name evidence="2" type="ORF">PTI97_01720</name>
</gene>
<evidence type="ECO:0008006" key="4">
    <source>
        <dbReference type="Google" id="ProtNLM"/>
    </source>
</evidence>
<dbReference type="Proteomes" id="UP001213680">
    <property type="component" value="Chromosome"/>
</dbReference>
<dbReference type="EMBL" id="CP118099">
    <property type="protein sequence ID" value="WDH76270.1"/>
    <property type="molecule type" value="Genomic_DNA"/>
</dbReference>
<keyword evidence="1" id="KW-0472">Membrane</keyword>
<evidence type="ECO:0000313" key="3">
    <source>
        <dbReference type="Proteomes" id="UP001213680"/>
    </source>
</evidence>